<accession>A0AAD5K260</accession>
<dbReference type="AlphaFoldDB" id="A0AAD5K260"/>
<dbReference type="Proteomes" id="UP001209540">
    <property type="component" value="Unassembled WGS sequence"/>
</dbReference>
<proteinExistence type="predicted"/>
<reference evidence="2" key="1">
    <citation type="journal article" date="2022" name="IScience">
        <title>Evolution of zygomycete secretomes and the origins of terrestrial fungal ecologies.</title>
        <authorList>
            <person name="Chang Y."/>
            <person name="Wang Y."/>
            <person name="Mondo S."/>
            <person name="Ahrendt S."/>
            <person name="Andreopoulos W."/>
            <person name="Barry K."/>
            <person name="Beard J."/>
            <person name="Benny G.L."/>
            <person name="Blankenship S."/>
            <person name="Bonito G."/>
            <person name="Cuomo C."/>
            <person name="Desiro A."/>
            <person name="Gervers K.A."/>
            <person name="Hundley H."/>
            <person name="Kuo A."/>
            <person name="LaButti K."/>
            <person name="Lang B.F."/>
            <person name="Lipzen A."/>
            <person name="O'Donnell K."/>
            <person name="Pangilinan J."/>
            <person name="Reynolds N."/>
            <person name="Sandor L."/>
            <person name="Smith M.E."/>
            <person name="Tsang A."/>
            <person name="Grigoriev I.V."/>
            <person name="Stajich J.E."/>
            <person name="Spatafora J.W."/>
        </authorList>
    </citation>
    <scope>NUCLEOTIDE SEQUENCE</scope>
    <source>
        <strain evidence="2">RSA 2281</strain>
    </source>
</reference>
<keyword evidence="3" id="KW-1185">Reference proteome</keyword>
<reference evidence="2" key="2">
    <citation type="submission" date="2023-02" db="EMBL/GenBank/DDBJ databases">
        <authorList>
            <consortium name="DOE Joint Genome Institute"/>
            <person name="Mondo S.J."/>
            <person name="Chang Y."/>
            <person name="Wang Y."/>
            <person name="Ahrendt S."/>
            <person name="Andreopoulos W."/>
            <person name="Barry K."/>
            <person name="Beard J."/>
            <person name="Benny G.L."/>
            <person name="Blankenship S."/>
            <person name="Bonito G."/>
            <person name="Cuomo C."/>
            <person name="Desiro A."/>
            <person name="Gervers K.A."/>
            <person name="Hundley H."/>
            <person name="Kuo A."/>
            <person name="LaButti K."/>
            <person name="Lang B.F."/>
            <person name="Lipzen A."/>
            <person name="O'Donnell K."/>
            <person name="Pangilinan J."/>
            <person name="Reynolds N."/>
            <person name="Sandor L."/>
            <person name="Smith M.W."/>
            <person name="Tsang A."/>
            <person name="Grigoriev I.V."/>
            <person name="Stajich J.E."/>
            <person name="Spatafora J.W."/>
        </authorList>
    </citation>
    <scope>NUCLEOTIDE SEQUENCE</scope>
    <source>
        <strain evidence="2">RSA 2281</strain>
    </source>
</reference>
<dbReference type="Gene3D" id="1.20.1280.50">
    <property type="match status" value="1"/>
</dbReference>
<sequence>MPDFLKQLPYDITCFIFSFISQRDCIECMRVNHSWNEMIPSAISPNLWTVLDISGGSWRKRSACLLPFLGYVRTLYITPSSKMDRELVNIKSNGCTVVNSLGK</sequence>
<evidence type="ECO:0000313" key="3">
    <source>
        <dbReference type="Proteomes" id="UP001209540"/>
    </source>
</evidence>
<evidence type="ECO:0000313" key="2">
    <source>
        <dbReference type="EMBL" id="KAI9251491.1"/>
    </source>
</evidence>
<gene>
    <name evidence="2" type="ORF">BDA99DRAFT_203199</name>
</gene>
<organism evidence="2 3">
    <name type="scientific">Phascolomyces articulosus</name>
    <dbReference type="NCBI Taxonomy" id="60185"/>
    <lineage>
        <taxon>Eukaryota</taxon>
        <taxon>Fungi</taxon>
        <taxon>Fungi incertae sedis</taxon>
        <taxon>Mucoromycota</taxon>
        <taxon>Mucoromycotina</taxon>
        <taxon>Mucoromycetes</taxon>
        <taxon>Mucorales</taxon>
        <taxon>Lichtheimiaceae</taxon>
        <taxon>Phascolomyces</taxon>
    </lineage>
</organism>
<dbReference type="InterPro" id="IPR036047">
    <property type="entry name" value="F-box-like_dom_sf"/>
</dbReference>
<dbReference type="Pfam" id="PF12937">
    <property type="entry name" value="F-box-like"/>
    <property type="match status" value="1"/>
</dbReference>
<evidence type="ECO:0000259" key="1">
    <source>
        <dbReference type="PROSITE" id="PS50181"/>
    </source>
</evidence>
<feature type="domain" description="F-box" evidence="1">
    <location>
        <begin position="2"/>
        <end position="51"/>
    </location>
</feature>
<dbReference type="PROSITE" id="PS50181">
    <property type="entry name" value="FBOX"/>
    <property type="match status" value="1"/>
</dbReference>
<protein>
    <recommendedName>
        <fullName evidence="1">F-box domain-containing protein</fullName>
    </recommendedName>
</protein>
<name>A0AAD5K260_9FUNG</name>
<dbReference type="SUPFAM" id="SSF81383">
    <property type="entry name" value="F-box domain"/>
    <property type="match status" value="1"/>
</dbReference>
<dbReference type="InterPro" id="IPR001810">
    <property type="entry name" value="F-box_dom"/>
</dbReference>
<comment type="caution">
    <text evidence="2">The sequence shown here is derived from an EMBL/GenBank/DDBJ whole genome shotgun (WGS) entry which is preliminary data.</text>
</comment>
<dbReference type="EMBL" id="JAIXMP010000030">
    <property type="protein sequence ID" value="KAI9251491.1"/>
    <property type="molecule type" value="Genomic_DNA"/>
</dbReference>